<name>A0AC60VZH3_9ARCH</name>
<sequence>MIRAVVVDDEKETLQLFSDLLTSNGIKVVGKGYNGQDAVFLYQKLKPDILFLDILMPVHDGIYALKNIRDSHPEAKIIAIYDKLSVGKEIELNRLKPSEIIREPIDVDDILRKTHKLCMPSGDSLDEMKRTMVTLAIKNSLLELGLEEFDKIVMMLQKDYNSTLEDCYDNPEFLKQVLKDLLGDAYNDVLNSLKENINNISSHKSTENFLDALNS</sequence>
<organism evidence="1 2">
    <name type="scientific">Candidatus Nitrosomaritimum aestuariumsis</name>
    <dbReference type="NCBI Taxonomy" id="3342354"/>
    <lineage>
        <taxon>Archaea</taxon>
        <taxon>Nitrososphaerota</taxon>
        <taxon>Nitrososphaeria</taxon>
        <taxon>Nitrosopumilales</taxon>
        <taxon>Nitrosopumilaceae</taxon>
        <taxon>Candidatus Nitrosomaritimum</taxon>
    </lineage>
</organism>
<accession>A0AC60VZH3</accession>
<gene>
    <name evidence="1" type="ORF">H2B03_04990</name>
</gene>
<evidence type="ECO:0000313" key="1">
    <source>
        <dbReference type="EMBL" id="MBA4452513.1"/>
    </source>
</evidence>
<dbReference type="Proteomes" id="UP000559653">
    <property type="component" value="Unassembled WGS sequence"/>
</dbReference>
<proteinExistence type="predicted"/>
<evidence type="ECO:0000313" key="2">
    <source>
        <dbReference type="Proteomes" id="UP000559653"/>
    </source>
</evidence>
<comment type="caution">
    <text evidence="1">The sequence shown here is derived from an EMBL/GenBank/DDBJ whole genome shotgun (WGS) entry which is preliminary data.</text>
</comment>
<reference evidence="1 2" key="1">
    <citation type="journal article" date="2020" name="Appl. Environ. Microbiol.">
        <title>Genomic Characteristics of a Novel Species of Ammonia-Oxidizing Archaea from the Jiulong River Estuary.</title>
        <authorList>
            <person name="Zou D."/>
            <person name="Wan R."/>
            <person name="Han L."/>
            <person name="Xu M.N."/>
            <person name="Liu Y."/>
            <person name="Liu H."/>
            <person name="Kao S.J."/>
            <person name="Li M."/>
        </authorList>
    </citation>
    <scope>NUCLEOTIDE SEQUENCE [LARGE SCALE GENOMIC DNA]</scope>
    <source>
        <strain evidence="1">W1bin1</strain>
    </source>
</reference>
<dbReference type="EMBL" id="JACEMZ010000027">
    <property type="protein sequence ID" value="MBA4452513.1"/>
    <property type="molecule type" value="Genomic_DNA"/>
</dbReference>
<protein>
    <submittedName>
        <fullName evidence="1">Response regulator</fullName>
    </submittedName>
</protein>